<evidence type="ECO:0000313" key="8">
    <source>
        <dbReference type="RefSeq" id="XP_067167392.1"/>
    </source>
</evidence>
<dbReference type="SMART" id="SM00085">
    <property type="entry name" value="PA2c"/>
    <property type="match status" value="2"/>
</dbReference>
<dbReference type="PROSITE" id="PS00118">
    <property type="entry name" value="PA2_HIS"/>
    <property type="match status" value="2"/>
</dbReference>
<name>A0ABM4FR16_9AVES</name>
<dbReference type="PANTHER" id="PTHR11716">
    <property type="entry name" value="PHOSPHOLIPASE A2 FAMILY MEMBER"/>
    <property type="match status" value="1"/>
</dbReference>
<proteinExistence type="inferred from homology"/>
<dbReference type="InterPro" id="IPR033113">
    <property type="entry name" value="PLA2_histidine"/>
</dbReference>
<feature type="signal peptide" evidence="5">
    <location>
        <begin position="1"/>
        <end position="20"/>
    </location>
</feature>
<evidence type="ECO:0000256" key="3">
    <source>
        <dbReference type="ARBA" id="ARBA00023157"/>
    </source>
</evidence>
<comment type="cofactor">
    <cofactor evidence="5">
        <name>Ca(2+)</name>
        <dbReference type="ChEBI" id="CHEBI:29108"/>
    </cofactor>
</comment>
<dbReference type="Proteomes" id="UP001652627">
    <property type="component" value="Chromosome 26"/>
</dbReference>
<dbReference type="EC" id="3.1.1.4" evidence="5"/>
<evidence type="ECO:0000256" key="5">
    <source>
        <dbReference type="RuleBase" id="RU361236"/>
    </source>
</evidence>
<dbReference type="RefSeq" id="XP_067167392.1">
    <property type="nucleotide sequence ID" value="XM_067311291.1"/>
</dbReference>
<comment type="similarity">
    <text evidence="4">Belongs to the phospholipase A2 family.</text>
</comment>
<comment type="subcellular location">
    <subcellularLocation>
        <location evidence="1 5">Secreted</location>
    </subcellularLocation>
</comment>
<evidence type="ECO:0000259" key="6">
    <source>
        <dbReference type="SMART" id="SM00085"/>
    </source>
</evidence>
<comment type="catalytic activity">
    <reaction evidence="5">
        <text>a 1,2-diacyl-sn-glycero-3-phosphocholine + H2O = a 1-acyl-sn-glycero-3-phosphocholine + a fatty acid + H(+)</text>
        <dbReference type="Rhea" id="RHEA:15801"/>
        <dbReference type="ChEBI" id="CHEBI:15377"/>
        <dbReference type="ChEBI" id="CHEBI:15378"/>
        <dbReference type="ChEBI" id="CHEBI:28868"/>
        <dbReference type="ChEBI" id="CHEBI:57643"/>
        <dbReference type="ChEBI" id="CHEBI:58168"/>
        <dbReference type="EC" id="3.1.1.4"/>
    </reaction>
</comment>
<feature type="domain" description="Phospholipase A2-like central" evidence="6">
    <location>
        <begin position="262"/>
        <end position="379"/>
    </location>
</feature>
<reference evidence="8" key="1">
    <citation type="submission" date="2025-08" db="UniProtKB">
        <authorList>
            <consortium name="RefSeq"/>
        </authorList>
    </citation>
    <scope>IDENTIFICATION</scope>
    <source>
        <tissue evidence="8">Blood</tissue>
    </source>
</reference>
<dbReference type="SUPFAM" id="SSF48619">
    <property type="entry name" value="Phospholipase A2, PLA2"/>
    <property type="match status" value="2"/>
</dbReference>
<keyword evidence="3" id="KW-1015">Disulfide bond</keyword>
<dbReference type="CDD" id="cd00125">
    <property type="entry name" value="PLA2c"/>
    <property type="match status" value="2"/>
</dbReference>
<keyword evidence="5" id="KW-0443">Lipid metabolism</keyword>
<keyword evidence="5" id="KW-0378">Hydrolase</keyword>
<dbReference type="PRINTS" id="PR00389">
    <property type="entry name" value="PHPHLIPASEA2"/>
</dbReference>
<feature type="chain" id="PRO_5044967831" description="Phospholipase A2" evidence="5">
    <location>
        <begin position="21"/>
        <end position="380"/>
    </location>
</feature>
<evidence type="ECO:0000313" key="7">
    <source>
        <dbReference type="Proteomes" id="UP001652627"/>
    </source>
</evidence>
<accession>A0ABM4FR16</accession>
<evidence type="ECO:0000256" key="4">
    <source>
        <dbReference type="RuleBase" id="RU003654"/>
    </source>
</evidence>
<dbReference type="InterPro" id="IPR036444">
    <property type="entry name" value="PLipase_A2_dom_sf"/>
</dbReference>
<dbReference type="PANTHER" id="PTHR11716:SF9">
    <property type="entry name" value="PHOSPHOLIPASE A2, MEMBRANE ASSOCIATED"/>
    <property type="match status" value="1"/>
</dbReference>
<dbReference type="InterPro" id="IPR001211">
    <property type="entry name" value="PLA2"/>
</dbReference>
<dbReference type="GeneID" id="106493421"/>
<feature type="domain" description="Phospholipase A2-like central" evidence="6">
    <location>
        <begin position="21"/>
        <end position="170"/>
    </location>
</feature>
<keyword evidence="5" id="KW-0732">Signal</keyword>
<evidence type="ECO:0000256" key="1">
    <source>
        <dbReference type="ARBA" id="ARBA00004613"/>
    </source>
</evidence>
<keyword evidence="7" id="KW-1185">Reference proteome</keyword>
<dbReference type="Pfam" id="PF00068">
    <property type="entry name" value="Phospholip_A2_1"/>
    <property type="match status" value="2"/>
</dbReference>
<keyword evidence="2 5" id="KW-0964">Secreted</keyword>
<gene>
    <name evidence="8" type="primary">LOC106493421</name>
</gene>
<protein>
    <recommendedName>
        <fullName evidence="5">Phospholipase A2</fullName>
        <ecNumber evidence="5">3.1.1.4</ecNumber>
    </recommendedName>
</protein>
<keyword evidence="5" id="KW-0106">Calcium</keyword>
<organism evidence="7 8">
    <name type="scientific">Apteryx mantelli</name>
    <name type="common">North Island brown kiwi</name>
    <dbReference type="NCBI Taxonomy" id="2696672"/>
    <lineage>
        <taxon>Eukaryota</taxon>
        <taxon>Metazoa</taxon>
        <taxon>Chordata</taxon>
        <taxon>Craniata</taxon>
        <taxon>Vertebrata</taxon>
        <taxon>Euteleostomi</taxon>
        <taxon>Archelosauria</taxon>
        <taxon>Archosauria</taxon>
        <taxon>Dinosauria</taxon>
        <taxon>Saurischia</taxon>
        <taxon>Theropoda</taxon>
        <taxon>Coelurosauria</taxon>
        <taxon>Aves</taxon>
        <taxon>Palaeognathae</taxon>
        <taxon>Apterygiformes</taxon>
        <taxon>Apterygidae</taxon>
        <taxon>Apteryx</taxon>
    </lineage>
</organism>
<evidence type="ECO:0000256" key="2">
    <source>
        <dbReference type="ARBA" id="ARBA00022525"/>
    </source>
</evidence>
<dbReference type="Gene3D" id="1.20.90.10">
    <property type="entry name" value="Phospholipase A2 domain"/>
    <property type="match status" value="2"/>
</dbReference>
<sequence>MKNLFLLAVLLACEPPPARESVLELKRMVKSATGKSALLSYSWYGCFCGIGGRGTPVDATDRCCQAHDCCYRKLRESKCRPLITPYKFDVADGDVVCGEYLGPRHPAHPARPHERRWRWRQPTRRQISSNEQSWCKSETCRCDKVVASCLAGALHSYNKSYRFYFKLKCRGIFLRLQPLKNTQRFPRNQLLLYGAGTKFPFGRIYAFLRGRQRGTNARGWRPGWAPSQAASRGAQQPAAFLLLLATARQLPPTPGMVAVHGNLWDLQRMITETTGRPAVLHYAFYGCHCGWGGSGQPKDATDRCCQQHDACYDGLLRHRCDAKREHYRYGWHGGGPVCYQGSWCAQLSCECDRSLALCLRRSLGTYRARYRFYPKHACRH</sequence>
<dbReference type="InterPro" id="IPR016090">
    <property type="entry name" value="PLA2-like_dom"/>
</dbReference>